<evidence type="ECO:0000313" key="1">
    <source>
        <dbReference type="Proteomes" id="UP000887576"/>
    </source>
</evidence>
<organism evidence="1 2">
    <name type="scientific">Panagrolaimus sp. JU765</name>
    <dbReference type="NCBI Taxonomy" id="591449"/>
    <lineage>
        <taxon>Eukaryota</taxon>
        <taxon>Metazoa</taxon>
        <taxon>Ecdysozoa</taxon>
        <taxon>Nematoda</taxon>
        <taxon>Chromadorea</taxon>
        <taxon>Rhabditida</taxon>
        <taxon>Tylenchina</taxon>
        <taxon>Panagrolaimomorpha</taxon>
        <taxon>Panagrolaimoidea</taxon>
        <taxon>Panagrolaimidae</taxon>
        <taxon>Panagrolaimus</taxon>
    </lineage>
</organism>
<accession>A0AC34Q5G0</accession>
<evidence type="ECO:0000313" key="2">
    <source>
        <dbReference type="WBParaSite" id="JU765_v2.g12891.t1"/>
    </source>
</evidence>
<dbReference type="Proteomes" id="UP000887576">
    <property type="component" value="Unplaced"/>
</dbReference>
<proteinExistence type="predicted"/>
<name>A0AC34Q5G0_9BILA</name>
<dbReference type="WBParaSite" id="JU765_v2.g12891.t1">
    <property type="protein sequence ID" value="JU765_v2.g12891.t1"/>
    <property type="gene ID" value="JU765_v2.g12891"/>
</dbReference>
<protein>
    <submittedName>
        <fullName evidence="2">Uncharacterized protein</fullName>
    </submittedName>
</protein>
<sequence length="373" mass="42013">MTKSAVPDNFVHLFQSWIEQSIEIDQALTAENLCSLRDGRTLDTSIDITHRLYQKMKAFRSIVMEESVKKLLNNESVGELSNNVSKCTTVCSEVETFNTNTTISQTIAQQSDLNPSTDENIDLPDSIPSDADEDSYVPEPSVVTEPLDAVETPDVADILNKVWASVVDDDGRKYRGLIKILKKDQFVTISMIGTDEYFCFPVNQYSMINSIDGLIVTMEFSEDDTMVDQVGIEFETVQELQSFVDSFRRIIASMSKPSDNIQKLGEEEEDFDSEKRFVCHVSVRKGHKAAYLDEGQLTAVLNERGCFITVVNEYDDVFVDSIAISYDQDGIPHFPISNSVTFGGIENGQLRIFTLEFTNAESKQDFEDFIDSY</sequence>
<reference evidence="2" key="1">
    <citation type="submission" date="2022-11" db="UniProtKB">
        <authorList>
            <consortium name="WormBaseParasite"/>
        </authorList>
    </citation>
    <scope>IDENTIFICATION</scope>
</reference>